<accession>A0A0A0KBA5</accession>
<proteinExistence type="predicted"/>
<reference evidence="2 3" key="4">
    <citation type="journal article" date="2011" name="BMC Genomics">
        <title>RNA-Seq improves annotation of protein-coding genes in the cucumber genome.</title>
        <authorList>
            <person name="Li Z."/>
            <person name="Zhang Z."/>
            <person name="Yan P."/>
            <person name="Huang S."/>
            <person name="Fei Z."/>
            <person name="Lin K."/>
        </authorList>
    </citation>
    <scope>NUCLEOTIDE SEQUENCE [LARGE SCALE GENOMIC DNA]</scope>
    <source>
        <strain evidence="3">cv. 9930</strain>
    </source>
</reference>
<keyword evidence="3" id="KW-1185">Reference proteome</keyword>
<evidence type="ECO:0000256" key="1">
    <source>
        <dbReference type="SAM" id="SignalP"/>
    </source>
</evidence>
<dbReference type="Proteomes" id="UP000029981">
    <property type="component" value="Chromosome 6"/>
</dbReference>
<reference evidence="2 3" key="2">
    <citation type="journal article" date="2009" name="PLoS ONE">
        <title>An integrated genetic and cytogenetic map of the cucumber genome.</title>
        <authorList>
            <person name="Ren Y."/>
            <person name="Zhang Z."/>
            <person name="Liu J."/>
            <person name="Staub J.E."/>
            <person name="Han Y."/>
            <person name="Cheng Z."/>
            <person name="Li X."/>
            <person name="Lu J."/>
            <person name="Miao H."/>
            <person name="Kang H."/>
            <person name="Xie B."/>
            <person name="Gu X."/>
            <person name="Wang X."/>
            <person name="Du Y."/>
            <person name="Jin W."/>
            <person name="Huang S."/>
        </authorList>
    </citation>
    <scope>NUCLEOTIDE SEQUENCE [LARGE SCALE GENOMIC DNA]</scope>
    <source>
        <strain evidence="3">cv. 9930</strain>
    </source>
</reference>
<gene>
    <name evidence="2" type="ORF">Csa_6G157110</name>
</gene>
<reference evidence="2 3" key="1">
    <citation type="journal article" date="2009" name="Nat. Genet.">
        <title>The genome of the cucumber, Cucumis sativus L.</title>
        <authorList>
            <person name="Huang S."/>
            <person name="Li R."/>
            <person name="Zhang Z."/>
            <person name="Li L."/>
            <person name="Gu X."/>
            <person name="Fan W."/>
            <person name="Lucas W.J."/>
            <person name="Wang X."/>
            <person name="Xie B."/>
            <person name="Ni P."/>
            <person name="Ren Y."/>
            <person name="Zhu H."/>
            <person name="Li J."/>
            <person name="Lin K."/>
            <person name="Jin W."/>
            <person name="Fei Z."/>
            <person name="Li G."/>
            <person name="Staub J."/>
            <person name="Kilian A."/>
            <person name="van der Vossen E.A."/>
            <person name="Wu Y."/>
            <person name="Guo J."/>
            <person name="He J."/>
            <person name="Jia Z."/>
            <person name="Ren Y."/>
            <person name="Tian G."/>
            <person name="Lu Y."/>
            <person name="Ruan J."/>
            <person name="Qian W."/>
            <person name="Wang M."/>
            <person name="Huang Q."/>
            <person name="Li B."/>
            <person name="Xuan Z."/>
            <person name="Cao J."/>
            <person name="Asan"/>
            <person name="Wu Z."/>
            <person name="Zhang J."/>
            <person name="Cai Q."/>
            <person name="Bai Y."/>
            <person name="Zhao B."/>
            <person name="Han Y."/>
            <person name="Li Y."/>
            <person name="Li X."/>
            <person name="Wang S."/>
            <person name="Shi Q."/>
            <person name="Liu S."/>
            <person name="Cho W.K."/>
            <person name="Kim J.Y."/>
            <person name="Xu Y."/>
            <person name="Heller-Uszynska K."/>
            <person name="Miao H."/>
            <person name="Cheng Z."/>
            <person name="Zhang S."/>
            <person name="Wu J."/>
            <person name="Yang Y."/>
            <person name="Kang H."/>
            <person name="Li M."/>
            <person name="Liang H."/>
            <person name="Ren X."/>
            <person name="Shi Z."/>
            <person name="Wen M."/>
            <person name="Jian M."/>
            <person name="Yang H."/>
            <person name="Zhang G."/>
            <person name="Yang Z."/>
            <person name="Chen R."/>
            <person name="Liu S."/>
            <person name="Li J."/>
            <person name="Ma L."/>
            <person name="Liu H."/>
            <person name="Zhou Y."/>
            <person name="Zhao J."/>
            <person name="Fang X."/>
            <person name="Li G."/>
            <person name="Fang L."/>
            <person name="Li Y."/>
            <person name="Liu D."/>
            <person name="Zheng H."/>
            <person name="Zhang Y."/>
            <person name="Qin N."/>
            <person name="Li Z."/>
            <person name="Yang G."/>
            <person name="Yang S."/>
            <person name="Bolund L."/>
            <person name="Kristiansen K."/>
            <person name="Zheng H."/>
            <person name="Li S."/>
            <person name="Zhang X."/>
            <person name="Yang H."/>
            <person name="Wang J."/>
            <person name="Sun R."/>
            <person name="Zhang B."/>
            <person name="Jiang S."/>
            <person name="Wang J."/>
            <person name="Du Y."/>
            <person name="Li S."/>
        </authorList>
    </citation>
    <scope>NUCLEOTIDE SEQUENCE [LARGE SCALE GENOMIC DNA]</scope>
    <source>
        <strain evidence="3">cv. 9930</strain>
    </source>
</reference>
<dbReference type="EMBL" id="CM002927">
    <property type="protein sequence ID" value="KGN46985.1"/>
    <property type="molecule type" value="Genomic_DNA"/>
</dbReference>
<evidence type="ECO:0000313" key="3">
    <source>
        <dbReference type="Proteomes" id="UP000029981"/>
    </source>
</evidence>
<dbReference type="AlphaFoldDB" id="A0A0A0KBA5"/>
<organism evidence="2 3">
    <name type="scientific">Cucumis sativus</name>
    <name type="common">Cucumber</name>
    <dbReference type="NCBI Taxonomy" id="3659"/>
    <lineage>
        <taxon>Eukaryota</taxon>
        <taxon>Viridiplantae</taxon>
        <taxon>Streptophyta</taxon>
        <taxon>Embryophyta</taxon>
        <taxon>Tracheophyta</taxon>
        <taxon>Spermatophyta</taxon>
        <taxon>Magnoliopsida</taxon>
        <taxon>eudicotyledons</taxon>
        <taxon>Gunneridae</taxon>
        <taxon>Pentapetalae</taxon>
        <taxon>rosids</taxon>
        <taxon>fabids</taxon>
        <taxon>Cucurbitales</taxon>
        <taxon>Cucurbitaceae</taxon>
        <taxon>Benincaseae</taxon>
        <taxon>Cucumis</taxon>
    </lineage>
</organism>
<dbReference type="Gramene" id="KGN46985">
    <property type="protein sequence ID" value="KGN46985"/>
    <property type="gene ID" value="Csa_6G157110"/>
</dbReference>
<keyword evidence="1" id="KW-0732">Signal</keyword>
<protein>
    <submittedName>
        <fullName evidence="2">Uncharacterized protein</fullName>
    </submittedName>
</protein>
<sequence length="141" mass="16373">MPALNFILYHLYVSFIMGLSSIPRNKERISQLVTWGKTSIPTLFPSMAQHEKREERANDRYVRSSDYSVSLMSSLGVRKITENLCLLNSLLFSLQRNQHKGDLKSSNGYLCYPVLLMLSLGVRKWERERLLNYPRSSLLFV</sequence>
<feature type="chain" id="PRO_5001965128" evidence="1">
    <location>
        <begin position="19"/>
        <end position="141"/>
    </location>
</feature>
<feature type="signal peptide" evidence="1">
    <location>
        <begin position="1"/>
        <end position="18"/>
    </location>
</feature>
<evidence type="ECO:0000313" key="2">
    <source>
        <dbReference type="EMBL" id="KGN46985.1"/>
    </source>
</evidence>
<reference evidence="2 3" key="3">
    <citation type="journal article" date="2010" name="BMC Genomics">
        <title>Transcriptome sequencing and comparative analysis of cucumber flowers with different sex types.</title>
        <authorList>
            <person name="Guo S."/>
            <person name="Zheng Y."/>
            <person name="Joung J.G."/>
            <person name="Liu S."/>
            <person name="Zhang Z."/>
            <person name="Crasta O.R."/>
            <person name="Sobral B.W."/>
            <person name="Xu Y."/>
            <person name="Huang S."/>
            <person name="Fei Z."/>
        </authorList>
    </citation>
    <scope>NUCLEOTIDE SEQUENCE [LARGE SCALE GENOMIC DNA]</scope>
    <source>
        <strain evidence="3">cv. 9930</strain>
    </source>
</reference>
<name>A0A0A0KBA5_CUCSA</name>